<keyword evidence="2" id="KW-0408">Iron</keyword>
<keyword evidence="5" id="KW-1185">Reference proteome</keyword>
<gene>
    <name evidence="4" type="ORF">OLC1_LOCUS1394</name>
</gene>
<reference evidence="4" key="1">
    <citation type="submission" date="2023-03" db="EMBL/GenBank/DDBJ databases">
        <authorList>
            <person name="Julca I."/>
        </authorList>
    </citation>
    <scope>NUCLEOTIDE SEQUENCE</scope>
</reference>
<dbReference type="Proteomes" id="UP001161247">
    <property type="component" value="Chromosome 1"/>
</dbReference>
<evidence type="ECO:0000256" key="1">
    <source>
        <dbReference type="ARBA" id="ARBA00022723"/>
    </source>
</evidence>
<protein>
    <submittedName>
        <fullName evidence="4">OLC1v1023399C1</fullName>
    </submittedName>
</protein>
<evidence type="ECO:0000313" key="5">
    <source>
        <dbReference type="Proteomes" id="UP001161247"/>
    </source>
</evidence>
<dbReference type="InterPro" id="IPR050231">
    <property type="entry name" value="Iron_ascorbate_oxido_reductase"/>
</dbReference>
<dbReference type="SUPFAM" id="SSF51197">
    <property type="entry name" value="Clavaminate synthase-like"/>
    <property type="match status" value="1"/>
</dbReference>
<dbReference type="EMBL" id="OX459118">
    <property type="protein sequence ID" value="CAI9088939.1"/>
    <property type="molecule type" value="Genomic_DNA"/>
</dbReference>
<dbReference type="GO" id="GO:0016706">
    <property type="term" value="F:2-oxoglutarate-dependent dioxygenase activity"/>
    <property type="evidence" value="ECO:0007669"/>
    <property type="project" value="UniProtKB-ARBA"/>
</dbReference>
<dbReference type="Gene3D" id="2.60.120.330">
    <property type="entry name" value="B-lactam Antibiotic, Isopenicillin N Synthase, Chain"/>
    <property type="match status" value="1"/>
</dbReference>
<feature type="domain" description="Non-haem dioxygenase N-terminal" evidence="3">
    <location>
        <begin position="7"/>
        <end position="68"/>
    </location>
</feature>
<dbReference type="InterPro" id="IPR027443">
    <property type="entry name" value="IPNS-like_sf"/>
</dbReference>
<name>A0AAV1BZV6_OLDCO</name>
<evidence type="ECO:0000313" key="4">
    <source>
        <dbReference type="EMBL" id="CAI9088939.1"/>
    </source>
</evidence>
<dbReference type="InterPro" id="IPR026992">
    <property type="entry name" value="DIOX_N"/>
</dbReference>
<keyword evidence="1" id="KW-0479">Metal-binding</keyword>
<organism evidence="4 5">
    <name type="scientific">Oldenlandia corymbosa var. corymbosa</name>
    <dbReference type="NCBI Taxonomy" id="529605"/>
    <lineage>
        <taxon>Eukaryota</taxon>
        <taxon>Viridiplantae</taxon>
        <taxon>Streptophyta</taxon>
        <taxon>Embryophyta</taxon>
        <taxon>Tracheophyta</taxon>
        <taxon>Spermatophyta</taxon>
        <taxon>Magnoliopsida</taxon>
        <taxon>eudicotyledons</taxon>
        <taxon>Gunneridae</taxon>
        <taxon>Pentapetalae</taxon>
        <taxon>asterids</taxon>
        <taxon>lamiids</taxon>
        <taxon>Gentianales</taxon>
        <taxon>Rubiaceae</taxon>
        <taxon>Rubioideae</taxon>
        <taxon>Spermacoceae</taxon>
        <taxon>Hedyotis-Oldenlandia complex</taxon>
        <taxon>Oldenlandia</taxon>
    </lineage>
</organism>
<dbReference type="PANTHER" id="PTHR47990">
    <property type="entry name" value="2-OXOGLUTARATE (2OG) AND FE(II)-DEPENDENT OXYGENASE SUPERFAMILY PROTEIN-RELATED"/>
    <property type="match status" value="1"/>
</dbReference>
<sequence length="98" mass="10819">MEVKSIVPVIDMQHPGGLAEKIVKASEEWGCFRITNHGISLELLSEMKVVCRSLLDLPLKIKQGNASPYFQGLNIDDVSFPGVADDFFSQVNASTLQR</sequence>
<dbReference type="Pfam" id="PF14226">
    <property type="entry name" value="DIOX_N"/>
    <property type="match status" value="1"/>
</dbReference>
<evidence type="ECO:0000259" key="3">
    <source>
        <dbReference type="Pfam" id="PF14226"/>
    </source>
</evidence>
<dbReference type="AlphaFoldDB" id="A0AAV1BZV6"/>
<accession>A0AAV1BZV6</accession>
<evidence type="ECO:0000256" key="2">
    <source>
        <dbReference type="ARBA" id="ARBA00023004"/>
    </source>
</evidence>
<dbReference type="GO" id="GO:0046872">
    <property type="term" value="F:metal ion binding"/>
    <property type="evidence" value="ECO:0007669"/>
    <property type="project" value="UniProtKB-KW"/>
</dbReference>
<proteinExistence type="predicted"/>